<dbReference type="GO" id="GO:0005811">
    <property type="term" value="C:lipid droplet"/>
    <property type="evidence" value="ECO:0007669"/>
    <property type="project" value="TreeGrafter"/>
</dbReference>
<evidence type="ECO:0000313" key="2">
    <source>
        <dbReference type="EMBL" id="KIZ04622.1"/>
    </source>
</evidence>
<organism evidence="2 3">
    <name type="scientific">Monoraphidium neglectum</name>
    <dbReference type="NCBI Taxonomy" id="145388"/>
    <lineage>
        <taxon>Eukaryota</taxon>
        <taxon>Viridiplantae</taxon>
        <taxon>Chlorophyta</taxon>
        <taxon>core chlorophytes</taxon>
        <taxon>Chlorophyceae</taxon>
        <taxon>CS clade</taxon>
        <taxon>Sphaeropleales</taxon>
        <taxon>Selenastraceae</taxon>
        <taxon>Monoraphidium</taxon>
    </lineage>
</organism>
<dbReference type="EMBL" id="KK100635">
    <property type="protein sequence ID" value="KIZ04622.1"/>
    <property type="molecule type" value="Genomic_DNA"/>
</dbReference>
<dbReference type="InterPro" id="IPR033562">
    <property type="entry name" value="PLPL"/>
</dbReference>
<evidence type="ECO:0008006" key="4">
    <source>
        <dbReference type="Google" id="ProtNLM"/>
    </source>
</evidence>
<protein>
    <recommendedName>
        <fullName evidence="4">PNPLA domain-containing protein</fullName>
    </recommendedName>
</protein>
<dbReference type="GO" id="GO:0019433">
    <property type="term" value="P:triglyceride catabolic process"/>
    <property type="evidence" value="ECO:0007669"/>
    <property type="project" value="TreeGrafter"/>
</dbReference>
<evidence type="ECO:0000313" key="3">
    <source>
        <dbReference type="Proteomes" id="UP000054498"/>
    </source>
</evidence>
<accession>A0A0D2MVW2</accession>
<dbReference type="GO" id="GO:0016020">
    <property type="term" value="C:membrane"/>
    <property type="evidence" value="ECO:0007669"/>
    <property type="project" value="TreeGrafter"/>
</dbReference>
<dbReference type="GO" id="GO:0055088">
    <property type="term" value="P:lipid homeostasis"/>
    <property type="evidence" value="ECO:0007669"/>
    <property type="project" value="TreeGrafter"/>
</dbReference>
<keyword evidence="3" id="KW-1185">Reference proteome</keyword>
<proteinExistence type="predicted"/>
<reference evidence="2 3" key="1">
    <citation type="journal article" date="2013" name="BMC Genomics">
        <title>Reconstruction of the lipid metabolism for the microalga Monoraphidium neglectum from its genome sequence reveals characteristics suitable for biofuel production.</title>
        <authorList>
            <person name="Bogen C."/>
            <person name="Al-Dilaimi A."/>
            <person name="Albersmeier A."/>
            <person name="Wichmann J."/>
            <person name="Grundmann M."/>
            <person name="Rupp O."/>
            <person name="Lauersen K.J."/>
            <person name="Blifernez-Klassen O."/>
            <person name="Kalinowski J."/>
            <person name="Goesmann A."/>
            <person name="Mussgnug J.H."/>
            <person name="Kruse O."/>
        </authorList>
    </citation>
    <scope>NUCLEOTIDE SEQUENCE [LARGE SCALE GENOMIC DNA]</scope>
    <source>
        <strain evidence="2 3">SAG 48.87</strain>
    </source>
</reference>
<dbReference type="OrthoDB" id="197155at2759"/>
<dbReference type="KEGG" id="mng:MNEG_3337"/>
<feature type="region of interest" description="Disordered" evidence="1">
    <location>
        <begin position="371"/>
        <end position="400"/>
    </location>
</feature>
<dbReference type="GO" id="GO:0004806">
    <property type="term" value="F:triacylglycerol lipase activity"/>
    <property type="evidence" value="ECO:0007669"/>
    <property type="project" value="TreeGrafter"/>
</dbReference>
<dbReference type="PANTHER" id="PTHR12406:SF7">
    <property type="entry name" value="PATATIN-LIKE PHOSPHOLIPASE DOMAIN-CONTAINING PROTEIN 4"/>
    <property type="match status" value="1"/>
</dbReference>
<dbReference type="PANTHER" id="PTHR12406">
    <property type="entry name" value="CALCIUM-INDEPENDENT PHOSPHOLIPASE A2 IPLA2 -RELATED"/>
    <property type="match status" value="1"/>
</dbReference>
<dbReference type="GO" id="GO:0005737">
    <property type="term" value="C:cytoplasm"/>
    <property type="evidence" value="ECO:0007669"/>
    <property type="project" value="TreeGrafter"/>
</dbReference>
<dbReference type="RefSeq" id="XP_013903641.1">
    <property type="nucleotide sequence ID" value="XM_014048187.1"/>
</dbReference>
<dbReference type="AlphaFoldDB" id="A0A0D2MVW2"/>
<dbReference type="GeneID" id="25736215"/>
<evidence type="ECO:0000256" key="1">
    <source>
        <dbReference type="SAM" id="MobiDB-lite"/>
    </source>
</evidence>
<dbReference type="Proteomes" id="UP000054498">
    <property type="component" value="Unassembled WGS sequence"/>
</dbReference>
<name>A0A0D2MVW2_9CHLO</name>
<gene>
    <name evidence="2" type="ORF">MNEG_3337</name>
</gene>
<sequence>MAAVPSPTLLDRLVLAPISTVAPLQSGTQFHNTTSLQLAVKQNTLGVGYAGAGFLLFYYVGVSKVLQQLGVIKPGHTKIAGASAGILSAAVDYGFVSHDEFIKLGKDFAARCRANYNCAGTLGDEVVRMADKVMPADAHIRLSNMSVAYMALSTPAGRVGIPEGDYVTKFKSRQDLMDAVHAGVYVPLWSGPDAMTKFRNETTYDGAYRSPMPCPTGNTTYCIKMSVLPPWTTAEVLRDAMDPRVWPELLQVLNVTTKANPVRFFLEGIRNRVMQPDQHFGKLAAAGYTYVTLQARLHQLAGGVDIWPGKWAKNKFSIVRWMLMVLTPPTPDVIDEIVQMGIDDGHAWARDMGLEPPFAKAAPAKKMAAKSAASTPAASPVAARKPAAAGPAPAPRRMLI</sequence>